<reference evidence="4" key="1">
    <citation type="submission" date="2025-08" db="UniProtKB">
        <authorList>
            <consortium name="Ensembl"/>
        </authorList>
    </citation>
    <scope>IDENTIFICATION</scope>
</reference>
<accession>A0A8C4WWY1</accession>
<protein>
    <submittedName>
        <fullName evidence="4">Uncharacterized protein</fullName>
    </submittedName>
</protein>
<dbReference type="InterPro" id="IPR019139">
    <property type="entry name" value="LRRFIP1/2"/>
</dbReference>
<evidence type="ECO:0000256" key="2">
    <source>
        <dbReference type="ARBA" id="ARBA00023054"/>
    </source>
</evidence>
<evidence type="ECO:0000313" key="4">
    <source>
        <dbReference type="Ensembl" id="ENSEBUP00000016841.1"/>
    </source>
</evidence>
<feature type="region of interest" description="Disordered" evidence="3">
    <location>
        <begin position="63"/>
        <end position="86"/>
    </location>
</feature>
<organism evidence="4 5">
    <name type="scientific">Eptatretus burgeri</name>
    <name type="common">Inshore hagfish</name>
    <dbReference type="NCBI Taxonomy" id="7764"/>
    <lineage>
        <taxon>Eukaryota</taxon>
        <taxon>Metazoa</taxon>
        <taxon>Chordata</taxon>
        <taxon>Craniata</taxon>
        <taxon>Vertebrata</taxon>
        <taxon>Cyclostomata</taxon>
        <taxon>Myxini</taxon>
        <taxon>Myxiniformes</taxon>
        <taxon>Myxinidae</taxon>
        <taxon>Eptatretinae</taxon>
        <taxon>Eptatretus</taxon>
    </lineage>
</organism>
<evidence type="ECO:0000256" key="3">
    <source>
        <dbReference type="SAM" id="MobiDB-lite"/>
    </source>
</evidence>
<comment type="similarity">
    <text evidence="1">Belongs to the LRRFIP family.</text>
</comment>
<dbReference type="AlphaFoldDB" id="A0A8C4WWY1"/>
<feature type="compositionally biased region" description="Polar residues" evidence="3">
    <location>
        <begin position="293"/>
        <end position="302"/>
    </location>
</feature>
<dbReference type="Gene3D" id="1.20.5.4090">
    <property type="match status" value="1"/>
</dbReference>
<evidence type="ECO:0000256" key="1">
    <source>
        <dbReference type="ARBA" id="ARBA00008275"/>
    </source>
</evidence>
<name>A0A8C4WWY1_EPTBU</name>
<reference evidence="4" key="2">
    <citation type="submission" date="2025-09" db="UniProtKB">
        <authorList>
            <consortium name="Ensembl"/>
        </authorList>
    </citation>
    <scope>IDENTIFICATION</scope>
</reference>
<feature type="compositionally biased region" description="Low complexity" evidence="3">
    <location>
        <begin position="63"/>
        <end position="75"/>
    </location>
</feature>
<sequence length="302" mass="34295">MATRWRTRTGLMPWCTDDDLRRPHALKDRPQVTQTKQDRMHLRDVGLRVLEFGKKGRLSQSQLSNSQLCLSTSSSKEGESNKGSLTEAANSLQELQCSLRDLEDRYKEEIMISTQRDKDNVSLSYQMEILRDAQEDLEEELSRTKKNLKEASKENKKLQNKEKTLSREVSALREIIKEKDIKAPAMPRITAGTIREQKICGLKPLAKCSPDEDSQQQPNSTLDLNVKTLCEDKKTLGCQSHQGKKELEEIMKKSGRKSSKGMLSMRLSDYKSQIRNLEEEKTSLEQAVFRDSGTGSSIPSSG</sequence>
<dbReference type="Proteomes" id="UP000694388">
    <property type="component" value="Unplaced"/>
</dbReference>
<dbReference type="Pfam" id="PF09738">
    <property type="entry name" value="LRRFIP"/>
    <property type="match status" value="1"/>
</dbReference>
<keyword evidence="5" id="KW-1185">Reference proteome</keyword>
<dbReference type="GO" id="GO:0006355">
    <property type="term" value="P:regulation of DNA-templated transcription"/>
    <property type="evidence" value="ECO:0007669"/>
    <property type="project" value="InterPro"/>
</dbReference>
<keyword evidence="2" id="KW-0175">Coiled coil</keyword>
<dbReference type="Ensembl" id="ENSEBUT00000017417.1">
    <property type="protein sequence ID" value="ENSEBUP00000016841.1"/>
    <property type="gene ID" value="ENSEBUG00000010563.1"/>
</dbReference>
<feature type="region of interest" description="Disordered" evidence="3">
    <location>
        <begin position="280"/>
        <end position="302"/>
    </location>
</feature>
<proteinExistence type="inferred from homology"/>
<evidence type="ECO:0000313" key="5">
    <source>
        <dbReference type="Proteomes" id="UP000694388"/>
    </source>
</evidence>